<dbReference type="NCBIfam" id="NF005460">
    <property type="entry name" value="PRK07056.1"/>
    <property type="match status" value="1"/>
</dbReference>
<accession>A0A549TIK9</accession>
<evidence type="ECO:0000313" key="3">
    <source>
        <dbReference type="Proteomes" id="UP000316801"/>
    </source>
</evidence>
<protein>
    <submittedName>
        <fullName evidence="2">Amidase</fullName>
    </submittedName>
</protein>
<dbReference type="EMBL" id="VJMG01000002">
    <property type="protein sequence ID" value="TRL43233.1"/>
    <property type="molecule type" value="Genomic_DNA"/>
</dbReference>
<dbReference type="SUPFAM" id="SSF75304">
    <property type="entry name" value="Amidase signature (AS) enzymes"/>
    <property type="match status" value="1"/>
</dbReference>
<dbReference type="PANTHER" id="PTHR11895">
    <property type="entry name" value="TRANSAMIDASE"/>
    <property type="match status" value="1"/>
</dbReference>
<reference evidence="2 3" key="1">
    <citation type="submission" date="2019-07" db="EMBL/GenBank/DDBJ databases">
        <title>Ln-dependent methylotrophs.</title>
        <authorList>
            <person name="Tani A."/>
        </authorList>
    </citation>
    <scope>NUCLEOTIDE SEQUENCE [LARGE SCALE GENOMIC DNA]</scope>
    <source>
        <strain evidence="2 3">SM12</strain>
    </source>
</reference>
<dbReference type="GO" id="GO:0003824">
    <property type="term" value="F:catalytic activity"/>
    <property type="evidence" value="ECO:0007669"/>
    <property type="project" value="InterPro"/>
</dbReference>
<dbReference type="RefSeq" id="WP_142880367.1">
    <property type="nucleotide sequence ID" value="NZ_VJMG01000002.1"/>
</dbReference>
<dbReference type="PANTHER" id="PTHR11895:SF176">
    <property type="entry name" value="AMIDASE AMID-RELATED"/>
    <property type="match status" value="1"/>
</dbReference>
<dbReference type="InterPro" id="IPR036928">
    <property type="entry name" value="AS_sf"/>
</dbReference>
<organism evidence="2 3">
    <name type="scientific">Rhizobium straminoryzae</name>
    <dbReference type="NCBI Taxonomy" id="1387186"/>
    <lineage>
        <taxon>Bacteria</taxon>
        <taxon>Pseudomonadati</taxon>
        <taxon>Pseudomonadota</taxon>
        <taxon>Alphaproteobacteria</taxon>
        <taxon>Hyphomicrobiales</taxon>
        <taxon>Rhizobiaceae</taxon>
        <taxon>Rhizobium/Agrobacterium group</taxon>
        <taxon>Rhizobium</taxon>
    </lineage>
</organism>
<sequence>MTLFPPAFSDRSATIETAAAALKAGLVTARQLAEAALARIDDPEGEGARVHVRRNDQRARKLAEASDAVRAAGHVRSALEGLPISVKDLFDLAGETTLAGSVALKDQPPAATDAPVVQRLVAAGAVITGTTNMSEFAFSGIGINPHYGTPKNHFDRATGRVPGGSSSGAAVSVTDGMAIAAIGTDTGGSIRIPSALCGLTGFKPTARRVPTAGVVPLSTSLDSIGPLARSVTCCALIDAVISGEGQGVPAALPIRGLRLAVPQTVVLDAMDATVSAVFARTLSRLSAAGAILSEIAVPEFSEVAGIYGRGGLVAPEAYFWHRDLLQKAGDTYDPRVKTRILRGRDLSAADYLDALSARADWQARTMHRLGGYDAVILPTVPVIAPEIAPLLADDAAFFAANGLVLRNSTLFNFLDGCGLSLPCHAPGEAPVGLMVAGLPMQDRSILAAGLAIEAVLAGQAG</sequence>
<evidence type="ECO:0000313" key="2">
    <source>
        <dbReference type="EMBL" id="TRL43233.1"/>
    </source>
</evidence>
<dbReference type="InterPro" id="IPR000120">
    <property type="entry name" value="Amidase"/>
</dbReference>
<dbReference type="Pfam" id="PF01425">
    <property type="entry name" value="Amidase"/>
    <property type="match status" value="1"/>
</dbReference>
<dbReference type="Proteomes" id="UP000316801">
    <property type="component" value="Unassembled WGS sequence"/>
</dbReference>
<comment type="caution">
    <text evidence="2">The sequence shown here is derived from an EMBL/GenBank/DDBJ whole genome shotgun (WGS) entry which is preliminary data.</text>
</comment>
<dbReference type="Gene3D" id="3.90.1300.10">
    <property type="entry name" value="Amidase signature (AS) domain"/>
    <property type="match status" value="1"/>
</dbReference>
<feature type="domain" description="Amidase" evidence="1">
    <location>
        <begin position="56"/>
        <end position="446"/>
    </location>
</feature>
<dbReference type="AlphaFoldDB" id="A0A549TIK9"/>
<proteinExistence type="predicted"/>
<gene>
    <name evidence="2" type="ORF">FNA46_00440</name>
</gene>
<evidence type="ECO:0000259" key="1">
    <source>
        <dbReference type="Pfam" id="PF01425"/>
    </source>
</evidence>
<keyword evidence="3" id="KW-1185">Reference proteome</keyword>
<name>A0A549TIK9_9HYPH</name>
<dbReference type="InterPro" id="IPR023631">
    <property type="entry name" value="Amidase_dom"/>
</dbReference>